<proteinExistence type="predicted"/>
<keyword evidence="2" id="KW-1185">Reference proteome</keyword>
<dbReference type="Ensembl" id="ENSFHET00000009080.1">
    <property type="protein sequence ID" value="ENSFHEP00000004302.1"/>
    <property type="gene ID" value="ENSFHEG00000005227.1"/>
</dbReference>
<dbReference type="AlphaFoldDB" id="A0A3Q2NXZ4"/>
<accession>A0A3Q2NXZ4</accession>
<evidence type="ECO:0000313" key="1">
    <source>
        <dbReference type="Ensembl" id="ENSFHEP00000004302.1"/>
    </source>
</evidence>
<reference evidence="1" key="1">
    <citation type="submission" date="2025-08" db="UniProtKB">
        <authorList>
            <consortium name="Ensembl"/>
        </authorList>
    </citation>
    <scope>IDENTIFICATION</scope>
</reference>
<protein>
    <submittedName>
        <fullName evidence="1">Uncharacterized protein</fullName>
    </submittedName>
</protein>
<sequence length="50" mass="5879">LTIFHESIGEKNILFPFEADVKIPYARSWLLSVQITFYKRKSFFRASLIG</sequence>
<dbReference type="Proteomes" id="UP000265000">
    <property type="component" value="Unplaced"/>
</dbReference>
<name>A0A3Q2NXZ4_FUNHE</name>
<reference evidence="1" key="2">
    <citation type="submission" date="2025-09" db="UniProtKB">
        <authorList>
            <consortium name="Ensembl"/>
        </authorList>
    </citation>
    <scope>IDENTIFICATION</scope>
</reference>
<evidence type="ECO:0000313" key="2">
    <source>
        <dbReference type="Proteomes" id="UP000265000"/>
    </source>
</evidence>
<organism evidence="1 2">
    <name type="scientific">Fundulus heteroclitus</name>
    <name type="common">Killifish</name>
    <name type="synonym">Mummichog</name>
    <dbReference type="NCBI Taxonomy" id="8078"/>
    <lineage>
        <taxon>Eukaryota</taxon>
        <taxon>Metazoa</taxon>
        <taxon>Chordata</taxon>
        <taxon>Craniata</taxon>
        <taxon>Vertebrata</taxon>
        <taxon>Euteleostomi</taxon>
        <taxon>Actinopterygii</taxon>
        <taxon>Neopterygii</taxon>
        <taxon>Teleostei</taxon>
        <taxon>Neoteleostei</taxon>
        <taxon>Acanthomorphata</taxon>
        <taxon>Ovalentaria</taxon>
        <taxon>Atherinomorphae</taxon>
        <taxon>Cyprinodontiformes</taxon>
        <taxon>Fundulidae</taxon>
        <taxon>Fundulus</taxon>
    </lineage>
</organism>